<evidence type="ECO:0000313" key="4">
    <source>
        <dbReference type="Proteomes" id="UP000038830"/>
    </source>
</evidence>
<evidence type="ECO:0000256" key="1">
    <source>
        <dbReference type="SAM" id="Coils"/>
    </source>
</evidence>
<feature type="compositionally biased region" description="Low complexity" evidence="2">
    <location>
        <begin position="76"/>
        <end position="91"/>
    </location>
</feature>
<accession>A0A0H5CL11</accession>
<organism evidence="3 4">
    <name type="scientific">Cyberlindnera jadinii (strain ATCC 18201 / CBS 1600 / BCRC 20928 / JCM 3617 / NBRC 0987 / NRRL Y-1542)</name>
    <name type="common">Torula yeast</name>
    <name type="synonym">Candida utilis</name>
    <dbReference type="NCBI Taxonomy" id="983966"/>
    <lineage>
        <taxon>Eukaryota</taxon>
        <taxon>Fungi</taxon>
        <taxon>Dikarya</taxon>
        <taxon>Ascomycota</taxon>
        <taxon>Saccharomycotina</taxon>
        <taxon>Saccharomycetes</taxon>
        <taxon>Phaffomycetales</taxon>
        <taxon>Phaffomycetaceae</taxon>
        <taxon>Cyberlindnera</taxon>
    </lineage>
</organism>
<gene>
    <name evidence="3" type="ORF">BN1211_6177</name>
</gene>
<dbReference type="EMBL" id="CDQK01000007">
    <property type="protein sequence ID" value="CEP25174.1"/>
    <property type="molecule type" value="Genomic_DNA"/>
</dbReference>
<name>A0A0H5CL11_CYBJN</name>
<reference evidence="4" key="1">
    <citation type="journal article" date="2015" name="J. Biotechnol.">
        <title>The structure of the Cyberlindnera jadinii genome and its relation to Candida utilis analyzed by the occurrence of single nucleotide polymorphisms.</title>
        <authorList>
            <person name="Rupp O."/>
            <person name="Brinkrolf K."/>
            <person name="Buerth C."/>
            <person name="Kunigo M."/>
            <person name="Schneider J."/>
            <person name="Jaenicke S."/>
            <person name="Goesmann A."/>
            <person name="Puehler A."/>
            <person name="Jaeger K.-E."/>
            <person name="Ernst J.F."/>
        </authorList>
    </citation>
    <scope>NUCLEOTIDE SEQUENCE [LARGE SCALE GENOMIC DNA]</scope>
    <source>
        <strain evidence="4">ATCC 18201 / CBS 1600 / BCRC 20928 / JCM 3617 / NBRC 0987 / NRRL Y-1542</strain>
    </source>
</reference>
<dbReference type="InterPro" id="IPR036181">
    <property type="entry name" value="MIT_dom_sf"/>
</dbReference>
<dbReference type="SUPFAM" id="SSF116846">
    <property type="entry name" value="MIT domain"/>
    <property type="match status" value="1"/>
</dbReference>
<feature type="compositionally biased region" description="Basic and acidic residues" evidence="2">
    <location>
        <begin position="92"/>
        <end position="101"/>
    </location>
</feature>
<evidence type="ECO:0000256" key="2">
    <source>
        <dbReference type="SAM" id="MobiDB-lite"/>
    </source>
</evidence>
<evidence type="ECO:0000313" key="3">
    <source>
        <dbReference type="EMBL" id="CEP25174.1"/>
    </source>
</evidence>
<keyword evidence="1" id="KW-0175">Coiled coil</keyword>
<feature type="coiled-coil region" evidence="1">
    <location>
        <begin position="207"/>
        <end position="241"/>
    </location>
</feature>
<dbReference type="Proteomes" id="UP000038830">
    <property type="component" value="Unassembled WGS sequence"/>
</dbReference>
<feature type="region of interest" description="Disordered" evidence="2">
    <location>
        <begin position="64"/>
        <end position="102"/>
    </location>
</feature>
<dbReference type="Gene3D" id="1.20.58.80">
    <property type="entry name" value="Phosphotransferase system, lactose/cellobiose-type IIA subunit"/>
    <property type="match status" value="1"/>
</dbReference>
<sequence>MLAEIYDIVDKADALVTKGQYKDASALYLKAAESFKEHIGQTENREVKEALGLLAEQCARRSRELQSMENVPLSRPTPSASASTSTSTSTSVREREREPKDSIVGSLATARGMMSIQLGKEDEMDPVSRFQIQVMSLLKPPMVALDDAKPLDVKHTGKTIEELELENATLKQLLSVSSENLQLYESFHKRVRINLKSYLSQLKRDLHEQEQVKKQGYEAKIEALTRENYKLECTRRKLSERWDELVESAKKRREDNKR</sequence>
<proteinExistence type="predicted"/>
<evidence type="ECO:0008006" key="5">
    <source>
        <dbReference type="Google" id="ProtNLM"/>
    </source>
</evidence>
<protein>
    <recommendedName>
        <fullName evidence="5">MIT domain-containing protein</fullName>
    </recommendedName>
</protein>
<dbReference type="AlphaFoldDB" id="A0A0H5CL11"/>